<gene>
    <name evidence="2" type="ORF">CKM354_001241200</name>
</gene>
<organism evidence="2 3">
    <name type="scientific">Cercospora kikuchii</name>
    <dbReference type="NCBI Taxonomy" id="84275"/>
    <lineage>
        <taxon>Eukaryota</taxon>
        <taxon>Fungi</taxon>
        <taxon>Dikarya</taxon>
        <taxon>Ascomycota</taxon>
        <taxon>Pezizomycotina</taxon>
        <taxon>Dothideomycetes</taxon>
        <taxon>Dothideomycetidae</taxon>
        <taxon>Mycosphaerellales</taxon>
        <taxon>Mycosphaerellaceae</taxon>
        <taxon>Cercospora</taxon>
    </lineage>
</organism>
<protein>
    <submittedName>
        <fullName evidence="2">Uncharacterized protein</fullName>
    </submittedName>
</protein>
<dbReference type="EMBL" id="BOLY01000009">
    <property type="protein sequence ID" value="GIZ49382.1"/>
    <property type="molecule type" value="Genomic_DNA"/>
</dbReference>
<dbReference type="GeneID" id="68297987"/>
<comment type="caution">
    <text evidence="2">The sequence shown here is derived from an EMBL/GenBank/DDBJ whole genome shotgun (WGS) entry which is preliminary data.</text>
</comment>
<dbReference type="Proteomes" id="UP000825890">
    <property type="component" value="Unassembled WGS sequence"/>
</dbReference>
<reference evidence="2 3" key="1">
    <citation type="submission" date="2021-01" db="EMBL/GenBank/DDBJ databases">
        <title>Cercospora kikuchii MAFF 305040 whole genome shotgun sequence.</title>
        <authorList>
            <person name="Kashiwa T."/>
            <person name="Suzuki T."/>
        </authorList>
    </citation>
    <scope>NUCLEOTIDE SEQUENCE [LARGE SCALE GENOMIC DNA]</scope>
    <source>
        <strain evidence="2 3">MAFF 305040</strain>
    </source>
</reference>
<dbReference type="OrthoDB" id="3643208at2759"/>
<accession>A0A9P3FLY7</accession>
<evidence type="ECO:0000313" key="3">
    <source>
        <dbReference type="Proteomes" id="UP000825890"/>
    </source>
</evidence>
<dbReference type="AlphaFoldDB" id="A0A9P3FLY7"/>
<feature type="compositionally biased region" description="Polar residues" evidence="1">
    <location>
        <begin position="57"/>
        <end position="81"/>
    </location>
</feature>
<proteinExistence type="predicted"/>
<feature type="region of interest" description="Disordered" evidence="1">
    <location>
        <begin position="46"/>
        <end position="120"/>
    </location>
</feature>
<evidence type="ECO:0000256" key="1">
    <source>
        <dbReference type="SAM" id="MobiDB-lite"/>
    </source>
</evidence>
<sequence>METILEEDCFDMAPNSSSTRSESPNEEAQEIPIGVALGFALSADTRIAGPTDRADTSSRPSQIVNDGSASNEDTPPTNSSPPGAYPLDQLESDLAIAPAGSKDTLPTSAPPPRIHSRRPSEHDIMVAPVGLAALDDTEYNVMLDVLVNAAAQCELTREICDKIMKGFLSDEMSFGVALRDVCRSFDGFCCAWALLLMICVLVLTAA</sequence>
<dbReference type="RefSeq" id="XP_044663869.1">
    <property type="nucleotide sequence ID" value="XM_044807934.1"/>
</dbReference>
<name>A0A9P3FLY7_9PEZI</name>
<keyword evidence="3" id="KW-1185">Reference proteome</keyword>
<evidence type="ECO:0000313" key="2">
    <source>
        <dbReference type="EMBL" id="GIZ49382.1"/>
    </source>
</evidence>
<feature type="compositionally biased region" description="Acidic residues" evidence="1">
    <location>
        <begin position="1"/>
        <end position="10"/>
    </location>
</feature>
<feature type="region of interest" description="Disordered" evidence="1">
    <location>
        <begin position="1"/>
        <end position="34"/>
    </location>
</feature>